<accession>A0A370U5F5</accession>
<sequence length="237" mass="27090">MSVLPLHRSRIFTCWLIFSVITTIALTNWLTPLGFISKAVILNTPEQFKVSLAYAGFCITILTIISLVHRSIETNEQINLSNKQFKFATNQANIQLKIKLMEQANLTTATIMRLQDRAFHFNSLIDNAVNTYELEFKVHKKIHSAIKVNISESYRIYESMLDNSAELLNHISQPVQQNIDAKLYGAFQAVSIWFDDPYEVSTKELTSARMNIQPLKDFESQARNASLQASKRLQVAY</sequence>
<keyword evidence="1" id="KW-1133">Transmembrane helix</keyword>
<feature type="transmembrane region" description="Helical" evidence="1">
    <location>
        <begin position="12"/>
        <end position="31"/>
    </location>
</feature>
<gene>
    <name evidence="2" type="ORF">DN730_16045</name>
</gene>
<evidence type="ECO:0000313" key="2">
    <source>
        <dbReference type="EMBL" id="RDL43016.1"/>
    </source>
</evidence>
<keyword evidence="1" id="KW-0812">Transmembrane</keyword>
<feature type="transmembrane region" description="Helical" evidence="1">
    <location>
        <begin position="51"/>
        <end position="68"/>
    </location>
</feature>
<reference evidence="2 3" key="1">
    <citation type="submission" date="2018-06" db="EMBL/GenBank/DDBJ databases">
        <title>Marinomonas sp. YLB-05 draft genome sequence.</title>
        <authorList>
            <person name="Yu L."/>
            <person name="Tang X."/>
        </authorList>
    </citation>
    <scope>NUCLEOTIDE SEQUENCE [LARGE SCALE GENOMIC DNA]</scope>
    <source>
        <strain evidence="2 3">YLB-05</strain>
    </source>
</reference>
<dbReference type="RefSeq" id="WP_115469168.1">
    <property type="nucleotide sequence ID" value="NZ_QKRA01000010.1"/>
</dbReference>
<keyword evidence="3" id="KW-1185">Reference proteome</keyword>
<keyword evidence="1" id="KW-0472">Membrane</keyword>
<organism evidence="2 3">
    <name type="scientific">Marinomonas piezotolerans</name>
    <dbReference type="NCBI Taxonomy" id="2213058"/>
    <lineage>
        <taxon>Bacteria</taxon>
        <taxon>Pseudomonadati</taxon>
        <taxon>Pseudomonadota</taxon>
        <taxon>Gammaproteobacteria</taxon>
        <taxon>Oceanospirillales</taxon>
        <taxon>Oceanospirillaceae</taxon>
        <taxon>Marinomonas</taxon>
    </lineage>
</organism>
<dbReference type="EMBL" id="QKRA01000010">
    <property type="protein sequence ID" value="RDL43016.1"/>
    <property type="molecule type" value="Genomic_DNA"/>
</dbReference>
<proteinExistence type="predicted"/>
<name>A0A370U5F5_9GAMM</name>
<evidence type="ECO:0000313" key="3">
    <source>
        <dbReference type="Proteomes" id="UP000254326"/>
    </source>
</evidence>
<evidence type="ECO:0000256" key="1">
    <source>
        <dbReference type="SAM" id="Phobius"/>
    </source>
</evidence>
<dbReference type="AlphaFoldDB" id="A0A370U5F5"/>
<comment type="caution">
    <text evidence="2">The sequence shown here is derived from an EMBL/GenBank/DDBJ whole genome shotgun (WGS) entry which is preliminary data.</text>
</comment>
<dbReference type="Proteomes" id="UP000254326">
    <property type="component" value="Unassembled WGS sequence"/>
</dbReference>
<protein>
    <submittedName>
        <fullName evidence="2">Uncharacterized protein</fullName>
    </submittedName>
</protein>